<dbReference type="Proteomes" id="UP000824088">
    <property type="component" value="Unassembled WGS sequence"/>
</dbReference>
<dbReference type="Gene3D" id="2.60.120.10">
    <property type="entry name" value="Jelly Rolls"/>
    <property type="match status" value="1"/>
</dbReference>
<dbReference type="Pfam" id="PF01381">
    <property type="entry name" value="HTH_3"/>
    <property type="match status" value="1"/>
</dbReference>
<dbReference type="SMART" id="SM00530">
    <property type="entry name" value="HTH_XRE"/>
    <property type="match status" value="1"/>
</dbReference>
<dbReference type="CDD" id="cd02209">
    <property type="entry name" value="cupin_XRE_C"/>
    <property type="match status" value="1"/>
</dbReference>
<protein>
    <submittedName>
        <fullName evidence="3">Helix-turn-helix transcriptional regulator</fullName>
    </submittedName>
</protein>
<evidence type="ECO:0000259" key="2">
    <source>
        <dbReference type="PROSITE" id="PS50943"/>
    </source>
</evidence>
<name>A0A9D1L1C6_9FIRM</name>
<dbReference type="InterPro" id="IPR010982">
    <property type="entry name" value="Lambda_DNA-bd_dom_sf"/>
</dbReference>
<dbReference type="InterPro" id="IPR011051">
    <property type="entry name" value="RmlC_Cupin_sf"/>
</dbReference>
<gene>
    <name evidence="3" type="ORF">IAD51_03770</name>
</gene>
<dbReference type="InterPro" id="IPR014710">
    <property type="entry name" value="RmlC-like_jellyroll"/>
</dbReference>
<dbReference type="PANTHER" id="PTHR46797">
    <property type="entry name" value="HTH-TYPE TRANSCRIPTIONAL REGULATOR"/>
    <property type="match status" value="1"/>
</dbReference>
<dbReference type="Pfam" id="PF07883">
    <property type="entry name" value="Cupin_2"/>
    <property type="match status" value="1"/>
</dbReference>
<proteinExistence type="predicted"/>
<evidence type="ECO:0000313" key="4">
    <source>
        <dbReference type="Proteomes" id="UP000824088"/>
    </source>
</evidence>
<dbReference type="AlphaFoldDB" id="A0A9D1L1C6"/>
<dbReference type="SUPFAM" id="SSF47413">
    <property type="entry name" value="lambda repressor-like DNA-binding domains"/>
    <property type="match status" value="1"/>
</dbReference>
<keyword evidence="1" id="KW-0238">DNA-binding</keyword>
<dbReference type="EMBL" id="DVMN01000065">
    <property type="protein sequence ID" value="HIU21339.1"/>
    <property type="molecule type" value="Genomic_DNA"/>
</dbReference>
<dbReference type="GO" id="GO:0003700">
    <property type="term" value="F:DNA-binding transcription factor activity"/>
    <property type="evidence" value="ECO:0007669"/>
    <property type="project" value="TreeGrafter"/>
</dbReference>
<dbReference type="PANTHER" id="PTHR46797:SF19">
    <property type="entry name" value="BLL2473 PROTEIN"/>
    <property type="match status" value="1"/>
</dbReference>
<dbReference type="PROSITE" id="PS50943">
    <property type="entry name" value="HTH_CROC1"/>
    <property type="match status" value="1"/>
</dbReference>
<dbReference type="InterPro" id="IPR001387">
    <property type="entry name" value="Cro/C1-type_HTH"/>
</dbReference>
<dbReference type="InterPro" id="IPR013096">
    <property type="entry name" value="Cupin_2"/>
</dbReference>
<evidence type="ECO:0000256" key="1">
    <source>
        <dbReference type="ARBA" id="ARBA00023125"/>
    </source>
</evidence>
<comment type="caution">
    <text evidence="3">The sequence shown here is derived from an EMBL/GenBank/DDBJ whole genome shotgun (WGS) entry which is preliminary data.</text>
</comment>
<feature type="domain" description="HTH cro/C1-type" evidence="2">
    <location>
        <begin position="13"/>
        <end position="67"/>
    </location>
</feature>
<accession>A0A9D1L1C6</accession>
<dbReference type="SUPFAM" id="SSF51182">
    <property type="entry name" value="RmlC-like cupins"/>
    <property type="match status" value="1"/>
</dbReference>
<organism evidence="3 4">
    <name type="scientific">Candidatus Limadaptatus stercorigallinarum</name>
    <dbReference type="NCBI Taxonomy" id="2840845"/>
    <lineage>
        <taxon>Bacteria</taxon>
        <taxon>Bacillati</taxon>
        <taxon>Bacillota</taxon>
        <taxon>Clostridia</taxon>
        <taxon>Eubacteriales</taxon>
        <taxon>Candidatus Limadaptatus</taxon>
    </lineage>
</organism>
<dbReference type="Gene3D" id="1.10.260.40">
    <property type="entry name" value="lambda repressor-like DNA-binding domains"/>
    <property type="match status" value="1"/>
</dbReference>
<reference evidence="3" key="1">
    <citation type="submission" date="2020-10" db="EMBL/GenBank/DDBJ databases">
        <authorList>
            <person name="Gilroy R."/>
        </authorList>
    </citation>
    <scope>NUCLEOTIDE SEQUENCE</scope>
    <source>
        <strain evidence="3">1063</strain>
    </source>
</reference>
<sequence>MSDSNTREIAERLKGLREMMEISTAEMAEAAGVDEKTYLEYEEGGKDFSVTFLYNCAGRFGVDVTALLTGHTPTLSSYSIVRAGQGVLTERRHSFSYQHLAQNFRGRTAEPFYVTAPYVKGSEDKPIPLSSHKGQEMDYILSGQLMVNINGNVDVLNEGDTVYYDSGQPHGMIAVGGKQCVFLAVVLKPEEK</sequence>
<evidence type="ECO:0000313" key="3">
    <source>
        <dbReference type="EMBL" id="HIU21339.1"/>
    </source>
</evidence>
<dbReference type="GO" id="GO:0005829">
    <property type="term" value="C:cytosol"/>
    <property type="evidence" value="ECO:0007669"/>
    <property type="project" value="TreeGrafter"/>
</dbReference>
<dbReference type="CDD" id="cd00093">
    <property type="entry name" value="HTH_XRE"/>
    <property type="match status" value="1"/>
</dbReference>
<dbReference type="InterPro" id="IPR050807">
    <property type="entry name" value="TransReg_Diox_bact_type"/>
</dbReference>
<reference evidence="3" key="2">
    <citation type="journal article" date="2021" name="PeerJ">
        <title>Extensive microbial diversity within the chicken gut microbiome revealed by metagenomics and culture.</title>
        <authorList>
            <person name="Gilroy R."/>
            <person name="Ravi A."/>
            <person name="Getino M."/>
            <person name="Pursley I."/>
            <person name="Horton D.L."/>
            <person name="Alikhan N.F."/>
            <person name="Baker D."/>
            <person name="Gharbi K."/>
            <person name="Hall N."/>
            <person name="Watson M."/>
            <person name="Adriaenssens E.M."/>
            <person name="Foster-Nyarko E."/>
            <person name="Jarju S."/>
            <person name="Secka A."/>
            <person name="Antonio M."/>
            <person name="Oren A."/>
            <person name="Chaudhuri R.R."/>
            <person name="La Ragione R."/>
            <person name="Hildebrand F."/>
            <person name="Pallen M.J."/>
        </authorList>
    </citation>
    <scope>NUCLEOTIDE SEQUENCE</scope>
    <source>
        <strain evidence="3">1063</strain>
    </source>
</reference>
<dbReference type="GO" id="GO:0003677">
    <property type="term" value="F:DNA binding"/>
    <property type="evidence" value="ECO:0007669"/>
    <property type="project" value="UniProtKB-KW"/>
</dbReference>